<evidence type="ECO:0000256" key="10">
    <source>
        <dbReference type="RuleBase" id="RU003662"/>
    </source>
</evidence>
<dbReference type="PANTHER" id="PTHR43406">
    <property type="entry name" value="TRYPTOPHAN SYNTHASE, ALPHA CHAIN"/>
    <property type="match status" value="1"/>
</dbReference>
<evidence type="ECO:0000256" key="3">
    <source>
        <dbReference type="ARBA" id="ARBA00011270"/>
    </source>
</evidence>
<dbReference type="RefSeq" id="WP_154487657.1">
    <property type="nucleotide sequence ID" value="NZ_VULN01000002.1"/>
</dbReference>
<dbReference type="SUPFAM" id="SSF51366">
    <property type="entry name" value="Ribulose-phoshate binding barrel"/>
    <property type="match status" value="1"/>
</dbReference>
<dbReference type="GO" id="GO:0004834">
    <property type="term" value="F:tryptophan synthase activity"/>
    <property type="evidence" value="ECO:0007669"/>
    <property type="project" value="UniProtKB-UniRule"/>
</dbReference>
<feature type="active site" description="Proton acceptor" evidence="9">
    <location>
        <position position="56"/>
    </location>
</feature>
<dbReference type="InterPro" id="IPR013785">
    <property type="entry name" value="Aldolase_TIM"/>
</dbReference>
<dbReference type="AlphaFoldDB" id="A0A6N7VID7"/>
<comment type="function">
    <text evidence="1 9">The alpha subunit is responsible for the aldol cleavage of indoleglycerol phosphate to indole and glyceraldehyde 3-phosphate.</text>
</comment>
<evidence type="ECO:0000256" key="5">
    <source>
        <dbReference type="ARBA" id="ARBA00022822"/>
    </source>
</evidence>
<evidence type="ECO:0000256" key="4">
    <source>
        <dbReference type="ARBA" id="ARBA00022605"/>
    </source>
</evidence>
<accession>A0A6N7VID7</accession>
<dbReference type="EMBL" id="VULN01000002">
    <property type="protein sequence ID" value="MSS81409.1"/>
    <property type="molecule type" value="Genomic_DNA"/>
</dbReference>
<evidence type="ECO:0000256" key="9">
    <source>
        <dbReference type="HAMAP-Rule" id="MF_00131"/>
    </source>
</evidence>
<dbReference type="UniPathway" id="UPA00035">
    <property type="reaction ID" value="UER00044"/>
</dbReference>
<dbReference type="PANTHER" id="PTHR43406:SF1">
    <property type="entry name" value="TRYPTOPHAN SYNTHASE ALPHA CHAIN, CHLOROPLASTIC"/>
    <property type="match status" value="1"/>
</dbReference>
<dbReference type="CDD" id="cd04724">
    <property type="entry name" value="Tryptophan_synthase_alpha"/>
    <property type="match status" value="1"/>
</dbReference>
<proteinExistence type="inferred from homology"/>
<comment type="similarity">
    <text evidence="9 10">Belongs to the TrpA family.</text>
</comment>
<dbReference type="Pfam" id="PF00290">
    <property type="entry name" value="Trp_syntA"/>
    <property type="match status" value="1"/>
</dbReference>
<protein>
    <recommendedName>
        <fullName evidence="9">Tryptophan synthase alpha chain</fullName>
        <ecNumber evidence="9">4.2.1.20</ecNumber>
    </recommendedName>
</protein>
<dbReference type="FunFam" id="3.20.20.70:FF:000037">
    <property type="entry name" value="Tryptophan synthase alpha chain"/>
    <property type="match status" value="1"/>
</dbReference>
<keyword evidence="7 9" id="KW-0456">Lyase</keyword>
<comment type="subunit">
    <text evidence="3 9">Tetramer of two alpha and two beta chains.</text>
</comment>
<reference evidence="11 12" key="1">
    <citation type="submission" date="2019-08" db="EMBL/GenBank/DDBJ databases">
        <title>In-depth cultivation of the pig gut microbiome towards novel bacterial diversity and tailored functional studies.</title>
        <authorList>
            <person name="Wylensek D."/>
            <person name="Hitch T.C.A."/>
            <person name="Clavel T."/>
        </authorList>
    </citation>
    <scope>NUCLEOTIDE SEQUENCE [LARGE SCALE GENOMIC DNA]</scope>
    <source>
        <strain evidence="11 12">WCA-389-WT-5B</strain>
    </source>
</reference>
<dbReference type="EC" id="4.2.1.20" evidence="9"/>
<gene>
    <name evidence="9" type="primary">trpA</name>
    <name evidence="11" type="ORF">FX155_02090</name>
</gene>
<keyword evidence="6 9" id="KW-0057">Aromatic amino acid biosynthesis</keyword>
<dbReference type="GO" id="GO:0005829">
    <property type="term" value="C:cytosol"/>
    <property type="evidence" value="ECO:0007669"/>
    <property type="project" value="TreeGrafter"/>
</dbReference>
<comment type="pathway">
    <text evidence="2 9">Amino-acid biosynthesis; L-tryptophan biosynthesis; L-tryptophan from chorismate: step 5/5.</text>
</comment>
<dbReference type="InterPro" id="IPR011060">
    <property type="entry name" value="RibuloseP-bd_barrel"/>
</dbReference>
<evidence type="ECO:0000256" key="8">
    <source>
        <dbReference type="ARBA" id="ARBA00049047"/>
    </source>
</evidence>
<comment type="caution">
    <text evidence="11">The sequence shown here is derived from an EMBL/GenBank/DDBJ whole genome shotgun (WGS) entry which is preliminary data.</text>
</comment>
<organism evidence="11 12">
    <name type="scientific">Acidaminococcus fermentans</name>
    <dbReference type="NCBI Taxonomy" id="905"/>
    <lineage>
        <taxon>Bacteria</taxon>
        <taxon>Bacillati</taxon>
        <taxon>Bacillota</taxon>
        <taxon>Negativicutes</taxon>
        <taxon>Acidaminococcales</taxon>
        <taxon>Acidaminococcaceae</taxon>
        <taxon>Acidaminococcus</taxon>
    </lineage>
</organism>
<dbReference type="HAMAP" id="MF_00131">
    <property type="entry name" value="Trp_synth_alpha"/>
    <property type="match status" value="1"/>
</dbReference>
<feature type="active site" description="Proton acceptor" evidence="9">
    <location>
        <position position="45"/>
    </location>
</feature>
<dbReference type="NCBIfam" id="TIGR00262">
    <property type="entry name" value="trpA"/>
    <property type="match status" value="1"/>
</dbReference>
<evidence type="ECO:0000256" key="6">
    <source>
        <dbReference type="ARBA" id="ARBA00023141"/>
    </source>
</evidence>
<sequence>MTRITDAFKKQGKLFIPFITAGDPDLDTTEKLIYAMEEAGAGLIEIGIPFSDPTAEGPVILEADTRALAAGTRIKAIFAMLARVREKTRIPMVFLTYVNPIFTYGREKFFQQCRDVKIDGVIVPDVPYEEKDTIAPEAEKYGVEIISMIAPTSHQRIQMIAREAQGYIYLVSSLGVTGVRKSITTNLKEIVDKIREVSDKPIAVGFGISTPEQAKEMAAISDGAIVGSAIVKLCAQYGKDAVEPVKAYVKEMAEAVEEAK</sequence>
<evidence type="ECO:0000256" key="1">
    <source>
        <dbReference type="ARBA" id="ARBA00003365"/>
    </source>
</evidence>
<dbReference type="Proteomes" id="UP000441455">
    <property type="component" value="Unassembled WGS sequence"/>
</dbReference>
<dbReference type="InterPro" id="IPR002028">
    <property type="entry name" value="Trp_synthase_suA"/>
</dbReference>
<keyword evidence="5 9" id="KW-0822">Tryptophan biosynthesis</keyword>
<comment type="catalytic activity">
    <reaction evidence="8 9">
        <text>(1S,2R)-1-C-(indol-3-yl)glycerol 3-phosphate + L-serine = D-glyceraldehyde 3-phosphate + L-tryptophan + H2O</text>
        <dbReference type="Rhea" id="RHEA:10532"/>
        <dbReference type="ChEBI" id="CHEBI:15377"/>
        <dbReference type="ChEBI" id="CHEBI:33384"/>
        <dbReference type="ChEBI" id="CHEBI:57912"/>
        <dbReference type="ChEBI" id="CHEBI:58866"/>
        <dbReference type="ChEBI" id="CHEBI:59776"/>
        <dbReference type="EC" id="4.2.1.20"/>
    </reaction>
</comment>
<evidence type="ECO:0000256" key="2">
    <source>
        <dbReference type="ARBA" id="ARBA00004733"/>
    </source>
</evidence>
<evidence type="ECO:0000256" key="7">
    <source>
        <dbReference type="ARBA" id="ARBA00023239"/>
    </source>
</evidence>
<evidence type="ECO:0000313" key="12">
    <source>
        <dbReference type="Proteomes" id="UP000441455"/>
    </source>
</evidence>
<keyword evidence="4 9" id="KW-0028">Amino-acid biosynthesis</keyword>
<name>A0A6N7VID7_ACIFE</name>
<dbReference type="Gene3D" id="3.20.20.70">
    <property type="entry name" value="Aldolase class I"/>
    <property type="match status" value="1"/>
</dbReference>
<evidence type="ECO:0000313" key="11">
    <source>
        <dbReference type="EMBL" id="MSS81409.1"/>
    </source>
</evidence>
<dbReference type="OrthoDB" id="9804578at2"/>